<keyword evidence="4 10" id="KW-0812">Transmembrane</keyword>
<name>A0AAD5BMN9_AMBAR</name>
<dbReference type="GO" id="GO:0016705">
    <property type="term" value="F:oxidoreductase activity, acting on paired donors, with incorporation or reduction of molecular oxygen"/>
    <property type="evidence" value="ECO:0007669"/>
    <property type="project" value="InterPro"/>
</dbReference>
<evidence type="ECO:0000313" key="11">
    <source>
        <dbReference type="EMBL" id="KAI7726243.1"/>
    </source>
</evidence>
<comment type="subcellular location">
    <subcellularLocation>
        <location evidence="2">Membrane</location>
        <topology evidence="2">Single-pass membrane protein</topology>
    </subcellularLocation>
</comment>
<proteinExistence type="inferred from homology"/>
<evidence type="ECO:0000256" key="9">
    <source>
        <dbReference type="ARBA" id="ARBA00023136"/>
    </source>
</evidence>
<sequence>HVSMTTTLFILLFLFILVLILFHIHWNNNNNNKQSTTSKLPPGTFGWPFIGETIAFIHAQRNGTPENFIKDRMERYGSALVFKTSLIGHCMAVFCGPEGNKFLFGNENKVVATWWPETMSRLLGKCLNTSRGDEAKWLRKMMVPCLGPDVLSSRYTVAIDTITRRHIQNHWQGRNEIKVFETVKSYLFELACSLFLSLEDPKQVSELGSLFTTFLKGLAEMPIAIPGTRFYQAKKATVAIKKQLMVIIKQRRQSINQENTSSYEDLLSHLLSSSDENGRFLSEIEIANNIMLLLFAGHDTSASLITLLMKSLGEHPHGKSPDELLSWNDIQKMRYSWNVVCEVLRLNPPVIGAFREALVDFEYAGYTIPKGWKIIWSAVMTHKEEDNFSNVTKFDPSRFEGTGPTPFTYVPFGGGPRMCLGKELARVQVLVFLHNIVTKFKWELLIPNEKIEYDPMATPVNKLPLSIMAITILLMFFFPFIILSYFFIQIHRKKPTTNHNLPPGRFGWPFLGETIEFLRTQKQGIPEKFVRDRIERYGSPLVFKTSLFGHHFCGPEGNKYLFGNENKLVASWWPKAIRMLFGKCLITSRGDEAKWLRKMLLAHLGPDALSNRFTGTIDIITRLHIQNQWEGRSEVKVFDTVKPHLFELACRLFLSLDDPKTVAELGSLFNTFLKGFGELPINIPGTRFYRAKRATNAIKKQLIMIIKQRKLTYNNKMHHLLKTFCHICFYLQMEMFLSEMEIANSILLLLFAGHDTSAVSITLLIKSLGEHPDVYKNVLKEQLDILEGKACGEVLNWEDIQKMRYSWNVVCEVLRLNPPVIGAFREALVDFEYAGYTIPKGWKIMWSAVMTHKEEDNFPDVTKFDPSRFERTGPIPFTYVPFGGGPRMCLGKELARVQILVFLHNIVTKFKWDLLIPNEKIEYDPLATPVKGLPIRLHPHQIFYHVCISETLEFIHSQTNGTPERFVRDRIKKYGSPLVFKTSLLGHCTAVFCGPEGNKFLFGNENKLVALWLPEAVGRLFGKCLNTCCGDEAKWLRKTMVTCLGPDALSSRYCVAMDVMTRLHIKNQWEGRSEVIVFDTVKPYLFELACRLFLSLDDPRHVAELGSLFNTFLKGLGSLPVDIPGTQFYRGKRAAVAIKKKLIMIINQRKLLLKQENASSFEDLLSHLLLSSDENGRFLSEMEIANNILLILFAGHDTSAVSITLLMKCLGEHPDVYKNVLKEQLGILEGKAPNEVLNWEDIQKMKYSWNVVCEVLRLIPPVIGSFREALVDFEYAGYTIPKGWKLMWSAPMTQKEEDSFPDATNFDPSRFEGKGPTPFTYVPFGGGPRMCLGKEVARVQILVFVHNIVTKFKWDLLIPDEKIEYIPLATPVKGLPIRLYPHQV</sequence>
<feature type="transmembrane region" description="Helical" evidence="10">
    <location>
        <begin position="7"/>
        <end position="26"/>
    </location>
</feature>
<dbReference type="InterPro" id="IPR001128">
    <property type="entry name" value="Cyt_P450"/>
</dbReference>
<dbReference type="PANTHER" id="PTHR24286">
    <property type="entry name" value="CYTOCHROME P450 26"/>
    <property type="match status" value="1"/>
</dbReference>
<keyword evidence="7" id="KW-0560">Oxidoreductase</keyword>
<dbReference type="InterPro" id="IPR002401">
    <property type="entry name" value="Cyt_P450_E_grp-I"/>
</dbReference>
<evidence type="ECO:0000256" key="6">
    <source>
        <dbReference type="ARBA" id="ARBA00022989"/>
    </source>
</evidence>
<accession>A0AAD5BMN9</accession>
<dbReference type="PRINTS" id="PR00463">
    <property type="entry name" value="EP450I"/>
</dbReference>
<feature type="transmembrane region" description="Helical" evidence="10">
    <location>
        <begin position="465"/>
        <end position="488"/>
    </location>
</feature>
<keyword evidence="6 10" id="KW-1133">Transmembrane helix</keyword>
<dbReference type="CDD" id="cd11043">
    <property type="entry name" value="CYP90-like"/>
    <property type="match status" value="3"/>
</dbReference>
<comment type="similarity">
    <text evidence="3">Belongs to the cytochrome P450 family.</text>
</comment>
<dbReference type="PANTHER" id="PTHR24286:SF209">
    <property type="entry name" value="BETA-AMYRIN 28-OXIDASE-LIKE"/>
    <property type="match status" value="1"/>
</dbReference>
<dbReference type="GO" id="GO:0004497">
    <property type="term" value="F:monooxygenase activity"/>
    <property type="evidence" value="ECO:0007669"/>
    <property type="project" value="InterPro"/>
</dbReference>
<dbReference type="EMBL" id="JAMZMK010011726">
    <property type="protein sequence ID" value="KAI7726243.1"/>
    <property type="molecule type" value="Genomic_DNA"/>
</dbReference>
<evidence type="ECO:0000256" key="7">
    <source>
        <dbReference type="ARBA" id="ARBA00023002"/>
    </source>
</evidence>
<evidence type="ECO:0000256" key="10">
    <source>
        <dbReference type="SAM" id="Phobius"/>
    </source>
</evidence>
<evidence type="ECO:0000256" key="8">
    <source>
        <dbReference type="ARBA" id="ARBA00023004"/>
    </source>
</evidence>
<evidence type="ECO:0008006" key="13">
    <source>
        <dbReference type="Google" id="ProtNLM"/>
    </source>
</evidence>
<dbReference type="InterPro" id="IPR017972">
    <property type="entry name" value="Cyt_P450_CS"/>
</dbReference>
<gene>
    <name evidence="11" type="ORF">M8C21_008587</name>
</gene>
<protein>
    <recommendedName>
        <fullName evidence="13">Cytochrome P450</fullName>
    </recommendedName>
</protein>
<dbReference type="PRINTS" id="PR00385">
    <property type="entry name" value="P450"/>
</dbReference>
<keyword evidence="5" id="KW-0479">Metal-binding</keyword>
<evidence type="ECO:0000313" key="12">
    <source>
        <dbReference type="Proteomes" id="UP001206925"/>
    </source>
</evidence>
<feature type="non-terminal residue" evidence="11">
    <location>
        <position position="1"/>
    </location>
</feature>
<dbReference type="Proteomes" id="UP001206925">
    <property type="component" value="Unassembled WGS sequence"/>
</dbReference>
<keyword evidence="9 10" id="KW-0472">Membrane</keyword>
<dbReference type="GO" id="GO:0005506">
    <property type="term" value="F:iron ion binding"/>
    <property type="evidence" value="ECO:0007669"/>
    <property type="project" value="InterPro"/>
</dbReference>
<organism evidence="11 12">
    <name type="scientific">Ambrosia artemisiifolia</name>
    <name type="common">Common ragweed</name>
    <dbReference type="NCBI Taxonomy" id="4212"/>
    <lineage>
        <taxon>Eukaryota</taxon>
        <taxon>Viridiplantae</taxon>
        <taxon>Streptophyta</taxon>
        <taxon>Embryophyta</taxon>
        <taxon>Tracheophyta</taxon>
        <taxon>Spermatophyta</taxon>
        <taxon>Magnoliopsida</taxon>
        <taxon>eudicotyledons</taxon>
        <taxon>Gunneridae</taxon>
        <taxon>Pentapetalae</taxon>
        <taxon>asterids</taxon>
        <taxon>campanulids</taxon>
        <taxon>Asterales</taxon>
        <taxon>Asteraceae</taxon>
        <taxon>Asteroideae</taxon>
        <taxon>Heliantheae alliance</taxon>
        <taxon>Heliantheae</taxon>
        <taxon>Ambrosia</taxon>
    </lineage>
</organism>
<keyword evidence="8" id="KW-0408">Iron</keyword>
<evidence type="ECO:0000256" key="4">
    <source>
        <dbReference type="ARBA" id="ARBA00022692"/>
    </source>
</evidence>
<reference evidence="11" key="1">
    <citation type="submission" date="2022-06" db="EMBL/GenBank/DDBJ databases">
        <title>Uncovering the hologenomic basis of an extraordinary plant invasion.</title>
        <authorList>
            <person name="Bieker V.C."/>
            <person name="Martin M.D."/>
            <person name="Gilbert T."/>
            <person name="Hodgins K."/>
            <person name="Battlay P."/>
            <person name="Petersen B."/>
            <person name="Wilson J."/>
        </authorList>
    </citation>
    <scope>NUCLEOTIDE SEQUENCE</scope>
    <source>
        <strain evidence="11">AA19_3_7</strain>
        <tissue evidence="11">Leaf</tissue>
    </source>
</reference>
<evidence type="ECO:0000256" key="2">
    <source>
        <dbReference type="ARBA" id="ARBA00004167"/>
    </source>
</evidence>
<comment type="cofactor">
    <cofactor evidence="1">
        <name>heme</name>
        <dbReference type="ChEBI" id="CHEBI:30413"/>
    </cofactor>
</comment>
<dbReference type="InterPro" id="IPR036396">
    <property type="entry name" value="Cyt_P450_sf"/>
</dbReference>
<dbReference type="GO" id="GO:0020037">
    <property type="term" value="F:heme binding"/>
    <property type="evidence" value="ECO:0007669"/>
    <property type="project" value="InterPro"/>
</dbReference>
<dbReference type="GO" id="GO:0016125">
    <property type="term" value="P:sterol metabolic process"/>
    <property type="evidence" value="ECO:0007669"/>
    <property type="project" value="TreeGrafter"/>
</dbReference>
<dbReference type="GO" id="GO:0016020">
    <property type="term" value="C:membrane"/>
    <property type="evidence" value="ECO:0007669"/>
    <property type="project" value="UniProtKB-SubCell"/>
</dbReference>
<dbReference type="FunFam" id="1.10.630.10:FF:000022">
    <property type="entry name" value="Taxadiene 5-alpha hydroxylase"/>
    <property type="match status" value="3"/>
</dbReference>
<evidence type="ECO:0000256" key="3">
    <source>
        <dbReference type="ARBA" id="ARBA00010617"/>
    </source>
</evidence>
<dbReference type="Pfam" id="PF00067">
    <property type="entry name" value="p450"/>
    <property type="match status" value="3"/>
</dbReference>
<dbReference type="PROSITE" id="PS00086">
    <property type="entry name" value="CYTOCHROME_P450"/>
    <property type="match status" value="3"/>
</dbReference>
<evidence type="ECO:0000256" key="5">
    <source>
        <dbReference type="ARBA" id="ARBA00022723"/>
    </source>
</evidence>
<keyword evidence="12" id="KW-1185">Reference proteome</keyword>
<evidence type="ECO:0000256" key="1">
    <source>
        <dbReference type="ARBA" id="ARBA00001971"/>
    </source>
</evidence>
<dbReference type="Gene3D" id="1.10.630.10">
    <property type="entry name" value="Cytochrome P450"/>
    <property type="match status" value="3"/>
</dbReference>
<comment type="caution">
    <text evidence="11">The sequence shown here is derived from an EMBL/GenBank/DDBJ whole genome shotgun (WGS) entry which is preliminary data.</text>
</comment>
<dbReference type="SUPFAM" id="SSF48264">
    <property type="entry name" value="Cytochrome P450"/>
    <property type="match status" value="3"/>
</dbReference>